<dbReference type="InterPro" id="IPR050315">
    <property type="entry name" value="FAD-oxidoreductase_2"/>
</dbReference>
<name>A0ABR4IX78_9EURO</name>
<evidence type="ECO:0000256" key="1">
    <source>
        <dbReference type="ARBA" id="ARBA00001974"/>
    </source>
</evidence>
<evidence type="ECO:0000313" key="7">
    <source>
        <dbReference type="Proteomes" id="UP001610335"/>
    </source>
</evidence>
<sequence>MTFPSECDVLVVGSGNAGFSAAVSAAQSGAKSVVLIDKCPEAWAGGNTYFTAGAYRTVHEGLSDLLAVVNNVDKDLANRIDLSPYSKDDFANDMHRVCMGRSDPQLAQTLISDSNAAIKWLAKNGIRFQLSFNRQAYKLNDRYQFWGGLALKTENGGKGLVEDHKAAALRHGVTLCWSTALTGVDLKASSTNGAPTRTQRVKASVLHDGVEGTIQAHALIFAAGGFEANPRMRCQYLGPGWDMAMVRGTPYNTGDCLELAIRELDAKPMGNWSGCHSVAWDANACANIGDREASNEYTKSGYPLGLMLNATGNRFVDEGLDLRNYTYARFGKAILAQPHHIVFQVWDAQTIPWLRQEEYRAERVERITANTLEELAEKCSQRGLQDRDQFLHTIKEYNEAVYAHRQENPEFEWNPAIRDGVSTQSNTKQLELPKSNWALSIDQAPFLAVKVSCGITFTFGGLAVDPENARLLQSSTGRPIPNVFCVGEMMGGLFYDNYAGGSGLTSGAVFGRRAGNAAAKLALAANKSEIAPERGYGTVKL</sequence>
<feature type="domain" description="FAD-dependent oxidoreductase 2 FAD-binding" evidence="5">
    <location>
        <begin position="8"/>
        <end position="502"/>
    </location>
</feature>
<reference evidence="6 7" key="1">
    <citation type="submission" date="2024-07" db="EMBL/GenBank/DDBJ databases">
        <title>Section-level genome sequencing and comparative genomics of Aspergillus sections Usti and Cavernicolus.</title>
        <authorList>
            <consortium name="Lawrence Berkeley National Laboratory"/>
            <person name="Nybo J.L."/>
            <person name="Vesth T.C."/>
            <person name="Theobald S."/>
            <person name="Frisvad J.C."/>
            <person name="Larsen T.O."/>
            <person name="Kjaerboelling I."/>
            <person name="Rothschild-Mancinelli K."/>
            <person name="Lyhne E.K."/>
            <person name="Kogle M.E."/>
            <person name="Barry K."/>
            <person name="Clum A."/>
            <person name="Na H."/>
            <person name="Ledsgaard L."/>
            <person name="Lin J."/>
            <person name="Lipzen A."/>
            <person name="Kuo A."/>
            <person name="Riley R."/>
            <person name="Mondo S."/>
            <person name="LaButti K."/>
            <person name="Haridas S."/>
            <person name="Pangalinan J."/>
            <person name="Salamov A.A."/>
            <person name="Simmons B.A."/>
            <person name="Magnuson J.K."/>
            <person name="Chen J."/>
            <person name="Drula E."/>
            <person name="Henrissat B."/>
            <person name="Wiebenga A."/>
            <person name="Lubbers R.J."/>
            <person name="Gomes A.C."/>
            <person name="Makela M.R."/>
            <person name="Stajich J."/>
            <person name="Grigoriev I.V."/>
            <person name="Mortensen U.H."/>
            <person name="De vries R.P."/>
            <person name="Baker S.E."/>
            <person name="Andersen M.R."/>
        </authorList>
    </citation>
    <scope>NUCLEOTIDE SEQUENCE [LARGE SCALE GENOMIC DNA]</scope>
    <source>
        <strain evidence="6 7">CBS 600.67</strain>
    </source>
</reference>
<comment type="cofactor">
    <cofactor evidence="1">
        <name>FAD</name>
        <dbReference type="ChEBI" id="CHEBI:57692"/>
    </cofactor>
</comment>
<keyword evidence="7" id="KW-1185">Reference proteome</keyword>
<evidence type="ECO:0000313" key="6">
    <source>
        <dbReference type="EMBL" id="KAL2831462.1"/>
    </source>
</evidence>
<dbReference type="InterPro" id="IPR003953">
    <property type="entry name" value="FAD-dep_OxRdtase_2_FAD-bd"/>
</dbReference>
<gene>
    <name evidence="6" type="ORF">BDW59DRAFT_140199</name>
</gene>
<evidence type="ECO:0000256" key="4">
    <source>
        <dbReference type="ARBA" id="ARBA00023002"/>
    </source>
</evidence>
<evidence type="ECO:0000256" key="2">
    <source>
        <dbReference type="ARBA" id="ARBA00022630"/>
    </source>
</evidence>
<dbReference type="Gene3D" id="3.50.50.60">
    <property type="entry name" value="FAD/NAD(P)-binding domain"/>
    <property type="match status" value="1"/>
</dbReference>
<keyword evidence="3" id="KW-0274">FAD</keyword>
<dbReference type="SUPFAM" id="SSF56425">
    <property type="entry name" value="Succinate dehydrogenase/fumarate reductase flavoprotein, catalytic domain"/>
    <property type="match status" value="1"/>
</dbReference>
<comment type="caution">
    <text evidence="6">The sequence shown here is derived from an EMBL/GenBank/DDBJ whole genome shotgun (WGS) entry which is preliminary data.</text>
</comment>
<dbReference type="InterPro" id="IPR027477">
    <property type="entry name" value="Succ_DH/fumarate_Rdtase_cat_sf"/>
</dbReference>
<evidence type="ECO:0000256" key="3">
    <source>
        <dbReference type="ARBA" id="ARBA00022827"/>
    </source>
</evidence>
<dbReference type="EMBL" id="JBFXLS010000009">
    <property type="protein sequence ID" value="KAL2831462.1"/>
    <property type="molecule type" value="Genomic_DNA"/>
</dbReference>
<dbReference type="InterPro" id="IPR036188">
    <property type="entry name" value="FAD/NAD-bd_sf"/>
</dbReference>
<organism evidence="6 7">
    <name type="scientific">Aspergillus cavernicola</name>
    <dbReference type="NCBI Taxonomy" id="176166"/>
    <lineage>
        <taxon>Eukaryota</taxon>
        <taxon>Fungi</taxon>
        <taxon>Dikarya</taxon>
        <taxon>Ascomycota</taxon>
        <taxon>Pezizomycotina</taxon>
        <taxon>Eurotiomycetes</taxon>
        <taxon>Eurotiomycetidae</taxon>
        <taxon>Eurotiales</taxon>
        <taxon>Aspergillaceae</taxon>
        <taxon>Aspergillus</taxon>
        <taxon>Aspergillus subgen. Nidulantes</taxon>
    </lineage>
</organism>
<dbReference type="NCBIfam" id="NF006130">
    <property type="entry name" value="PRK08274.1"/>
    <property type="match status" value="1"/>
</dbReference>
<dbReference type="Pfam" id="PF00890">
    <property type="entry name" value="FAD_binding_2"/>
    <property type="match status" value="1"/>
</dbReference>
<keyword evidence="4" id="KW-0560">Oxidoreductase</keyword>
<dbReference type="Gene3D" id="3.90.700.10">
    <property type="entry name" value="Succinate dehydrogenase/fumarate reductase flavoprotein, catalytic domain"/>
    <property type="match status" value="1"/>
</dbReference>
<dbReference type="PANTHER" id="PTHR43400:SF7">
    <property type="entry name" value="FAD-DEPENDENT OXIDOREDUCTASE 2 FAD BINDING DOMAIN-CONTAINING PROTEIN"/>
    <property type="match status" value="1"/>
</dbReference>
<keyword evidence="2" id="KW-0285">Flavoprotein</keyword>
<dbReference type="Proteomes" id="UP001610335">
    <property type="component" value="Unassembled WGS sequence"/>
</dbReference>
<accession>A0ABR4IX78</accession>
<protein>
    <recommendedName>
        <fullName evidence="5">FAD-dependent oxidoreductase 2 FAD-binding domain-containing protein</fullName>
    </recommendedName>
</protein>
<dbReference type="SUPFAM" id="SSF51905">
    <property type="entry name" value="FAD/NAD(P)-binding domain"/>
    <property type="match status" value="1"/>
</dbReference>
<dbReference type="PANTHER" id="PTHR43400">
    <property type="entry name" value="FUMARATE REDUCTASE"/>
    <property type="match status" value="1"/>
</dbReference>
<proteinExistence type="predicted"/>
<evidence type="ECO:0000259" key="5">
    <source>
        <dbReference type="Pfam" id="PF00890"/>
    </source>
</evidence>